<dbReference type="GO" id="GO:0005840">
    <property type="term" value="C:ribosome"/>
    <property type="evidence" value="ECO:0007669"/>
    <property type="project" value="UniProtKB-KW"/>
</dbReference>
<evidence type="ECO:0000256" key="2">
    <source>
        <dbReference type="ARBA" id="ARBA00023274"/>
    </source>
</evidence>
<feature type="compositionally biased region" description="Basic and acidic residues" evidence="4">
    <location>
        <begin position="122"/>
        <end position="151"/>
    </location>
</feature>
<dbReference type="GO" id="GO:1990904">
    <property type="term" value="C:ribonucleoprotein complex"/>
    <property type="evidence" value="ECO:0007669"/>
    <property type="project" value="UniProtKB-KW"/>
</dbReference>
<dbReference type="EMBL" id="LHXX01000005">
    <property type="protein sequence ID" value="KXB02746.1"/>
    <property type="molecule type" value="Genomic_DNA"/>
</dbReference>
<comment type="similarity">
    <text evidence="3">Belongs to the eukaryotic ribosomal protein eS24 family.</text>
</comment>
<accession>A0A133V8J8</accession>
<dbReference type="InterPro" id="IPR053709">
    <property type="entry name" value="eRP_eS24_sf"/>
</dbReference>
<dbReference type="InterPro" id="IPR012678">
    <property type="entry name" value="Ribosomal_uL23/eL15/eS24_sf"/>
</dbReference>
<dbReference type="InterPro" id="IPR001976">
    <property type="entry name" value="Ribosomal_eS24"/>
</dbReference>
<dbReference type="Proteomes" id="UP000070400">
    <property type="component" value="Unassembled WGS sequence"/>
</dbReference>
<evidence type="ECO:0000256" key="1">
    <source>
        <dbReference type="ARBA" id="ARBA00022980"/>
    </source>
</evidence>
<sequence>MEVNIVKDSENPLLKRRRIEFEVDHFGAATPSRLTLIKELSSSLSVPEDRITITKMVTLHGTCKASGVARVYDSRDRLEEWEPEHLIGRTGAAEEQAEKKKEPEKLEEKVKEAEGGSVTEVKNSEILKEPKKEKEGIETVKSTKEEGRKDA</sequence>
<feature type="region of interest" description="Disordered" evidence="4">
    <location>
        <begin position="83"/>
        <end position="151"/>
    </location>
</feature>
<dbReference type="AlphaFoldDB" id="A0A133V8J8"/>
<proteinExistence type="inferred from homology"/>
<dbReference type="HAMAP" id="MF_00545">
    <property type="entry name" value="Ribosomal_eS24"/>
    <property type="match status" value="1"/>
</dbReference>
<keyword evidence="1 3" id="KW-0689">Ribosomal protein</keyword>
<comment type="caution">
    <text evidence="5">The sequence shown here is derived from an EMBL/GenBank/DDBJ whole genome shotgun (WGS) entry which is preliminary data.</text>
</comment>
<evidence type="ECO:0000256" key="4">
    <source>
        <dbReference type="SAM" id="MobiDB-lite"/>
    </source>
</evidence>
<evidence type="ECO:0000313" key="6">
    <source>
        <dbReference type="Proteomes" id="UP000070400"/>
    </source>
</evidence>
<keyword evidence="6" id="KW-1185">Reference proteome</keyword>
<organism evidence="5 6">
    <name type="scientific">candidate division MSBL1 archaeon SCGC-AAA261D19</name>
    <dbReference type="NCBI Taxonomy" id="1698273"/>
    <lineage>
        <taxon>Archaea</taxon>
        <taxon>Methanobacteriati</taxon>
        <taxon>Methanobacteriota</taxon>
        <taxon>candidate division MSBL1</taxon>
    </lineage>
</organism>
<dbReference type="PANTHER" id="PTHR10496">
    <property type="entry name" value="40S RIBOSOMAL PROTEIN S24"/>
    <property type="match status" value="1"/>
</dbReference>
<reference evidence="5 6" key="1">
    <citation type="journal article" date="2016" name="Sci. Rep.">
        <title>Metabolic traits of an uncultured archaeal lineage -MSBL1- from brine pools of the Red Sea.</title>
        <authorList>
            <person name="Mwirichia R."/>
            <person name="Alam I."/>
            <person name="Rashid M."/>
            <person name="Vinu M."/>
            <person name="Ba-Alawi W."/>
            <person name="Anthony Kamau A."/>
            <person name="Kamanda Ngugi D."/>
            <person name="Goker M."/>
            <person name="Klenk H.P."/>
            <person name="Bajic V."/>
            <person name="Stingl U."/>
        </authorList>
    </citation>
    <scope>NUCLEOTIDE SEQUENCE [LARGE SCALE GENOMIC DNA]</scope>
    <source>
        <strain evidence="5">SCGC-AAA261D19</strain>
    </source>
</reference>
<name>A0A133V8J8_9EURY</name>
<feature type="compositionally biased region" description="Basic and acidic residues" evidence="4">
    <location>
        <begin position="96"/>
        <end position="114"/>
    </location>
</feature>
<dbReference type="Gene3D" id="3.30.70.3370">
    <property type="match status" value="1"/>
</dbReference>
<evidence type="ECO:0000313" key="5">
    <source>
        <dbReference type="EMBL" id="KXB02746.1"/>
    </source>
</evidence>
<evidence type="ECO:0000256" key="3">
    <source>
        <dbReference type="HAMAP-Rule" id="MF_00545"/>
    </source>
</evidence>
<keyword evidence="2 3" id="KW-0687">Ribonucleoprotein</keyword>
<gene>
    <name evidence="3" type="primary">rps24e</name>
    <name evidence="5" type="ORF">AKJ43_00790</name>
</gene>
<dbReference type="Pfam" id="PF01282">
    <property type="entry name" value="Ribosomal_S24e"/>
    <property type="match status" value="1"/>
</dbReference>
<dbReference type="GO" id="GO:0003735">
    <property type="term" value="F:structural constituent of ribosome"/>
    <property type="evidence" value="ECO:0007669"/>
    <property type="project" value="InterPro"/>
</dbReference>
<protein>
    <recommendedName>
        <fullName evidence="3">Small ribosomal subunit protein eS24</fullName>
    </recommendedName>
</protein>
<dbReference type="SUPFAM" id="SSF54189">
    <property type="entry name" value="Ribosomal proteins S24e, L23 and L15e"/>
    <property type="match status" value="1"/>
</dbReference>
<dbReference type="GO" id="GO:0006412">
    <property type="term" value="P:translation"/>
    <property type="evidence" value="ECO:0007669"/>
    <property type="project" value="UniProtKB-UniRule"/>
</dbReference>